<sequence length="160" mass="17245">MVRAITSPVPGLADALQRSMALFGVTSYLVGPTLSLAARELAPGGVVQRMNQASELQPLFDTMLTILGINNDLCKETIACQAGVQVARDYPTLARYLSQTTTSTRSADDKFANILVNVMSSGNLQCPSDCPNLELIAKYWKESGEKDFMTLAKDAIANNL</sequence>
<protein>
    <submittedName>
        <fullName evidence="1">Uncharacterized protein</fullName>
    </submittedName>
</protein>
<accession>T1K4S8</accession>
<organism evidence="1 2">
    <name type="scientific">Tetranychus urticae</name>
    <name type="common">Two-spotted spider mite</name>
    <dbReference type="NCBI Taxonomy" id="32264"/>
    <lineage>
        <taxon>Eukaryota</taxon>
        <taxon>Metazoa</taxon>
        <taxon>Ecdysozoa</taxon>
        <taxon>Arthropoda</taxon>
        <taxon>Chelicerata</taxon>
        <taxon>Arachnida</taxon>
        <taxon>Acari</taxon>
        <taxon>Acariformes</taxon>
        <taxon>Trombidiformes</taxon>
        <taxon>Prostigmata</taxon>
        <taxon>Eleutherengona</taxon>
        <taxon>Raphignathae</taxon>
        <taxon>Tetranychoidea</taxon>
        <taxon>Tetranychidae</taxon>
        <taxon>Tetranychus</taxon>
    </lineage>
</organism>
<reference evidence="1" key="2">
    <citation type="submission" date="2015-06" db="UniProtKB">
        <authorList>
            <consortium name="EnsemblMetazoa"/>
        </authorList>
    </citation>
    <scope>IDENTIFICATION</scope>
</reference>
<dbReference type="EMBL" id="CAEY01001579">
    <property type="status" value="NOT_ANNOTATED_CDS"/>
    <property type="molecule type" value="Genomic_DNA"/>
</dbReference>
<dbReference type="EnsemblMetazoa" id="tetur05g03690.1">
    <property type="protein sequence ID" value="tetur05g03690.1"/>
    <property type="gene ID" value="tetur05g03690"/>
</dbReference>
<evidence type="ECO:0000313" key="2">
    <source>
        <dbReference type="Proteomes" id="UP000015104"/>
    </source>
</evidence>
<dbReference type="Proteomes" id="UP000015104">
    <property type="component" value="Unassembled WGS sequence"/>
</dbReference>
<dbReference type="HOGENOM" id="CLU_1654388_0_0_1"/>
<dbReference type="AlphaFoldDB" id="T1K4S8"/>
<proteinExistence type="predicted"/>
<reference evidence="2" key="1">
    <citation type="submission" date="2011-08" db="EMBL/GenBank/DDBJ databases">
        <authorList>
            <person name="Rombauts S."/>
        </authorList>
    </citation>
    <scope>NUCLEOTIDE SEQUENCE</scope>
    <source>
        <strain evidence="2">London</strain>
    </source>
</reference>
<keyword evidence="2" id="KW-1185">Reference proteome</keyword>
<evidence type="ECO:0000313" key="1">
    <source>
        <dbReference type="EnsemblMetazoa" id="tetur05g03690.1"/>
    </source>
</evidence>
<name>T1K4S8_TETUR</name>